<gene>
    <name evidence="9" type="ORF">SAMN05216548_10885</name>
</gene>
<dbReference type="NCBIfam" id="TIGR00526">
    <property type="entry name" value="folB_dom"/>
    <property type="match status" value="1"/>
</dbReference>
<evidence type="ECO:0000313" key="9">
    <source>
        <dbReference type="EMBL" id="SEQ84926.1"/>
    </source>
</evidence>
<dbReference type="Proteomes" id="UP000199647">
    <property type="component" value="Unassembled WGS sequence"/>
</dbReference>
<dbReference type="AlphaFoldDB" id="A0A1H9JDM1"/>
<dbReference type="Gene3D" id="3.30.1130.10">
    <property type="match status" value="1"/>
</dbReference>
<dbReference type="GO" id="GO:0005737">
    <property type="term" value="C:cytoplasm"/>
    <property type="evidence" value="ECO:0007669"/>
    <property type="project" value="TreeGrafter"/>
</dbReference>
<dbReference type="GO" id="GO:0004150">
    <property type="term" value="F:dihydroneopterin aldolase activity"/>
    <property type="evidence" value="ECO:0007669"/>
    <property type="project" value="UniProtKB-EC"/>
</dbReference>
<evidence type="ECO:0000256" key="1">
    <source>
        <dbReference type="ARBA" id="ARBA00001353"/>
    </source>
</evidence>
<dbReference type="EC" id="4.1.2.25" evidence="4"/>
<dbReference type="Pfam" id="PF02152">
    <property type="entry name" value="FolB"/>
    <property type="match status" value="1"/>
</dbReference>
<dbReference type="PANTHER" id="PTHR42844">
    <property type="entry name" value="DIHYDRONEOPTERIN ALDOLASE 1-RELATED"/>
    <property type="match status" value="1"/>
</dbReference>
<proteinExistence type="inferred from homology"/>
<dbReference type="PANTHER" id="PTHR42844:SF1">
    <property type="entry name" value="DIHYDRONEOPTERIN ALDOLASE 1-RELATED"/>
    <property type="match status" value="1"/>
</dbReference>
<evidence type="ECO:0000256" key="6">
    <source>
        <dbReference type="ARBA" id="ARBA00023239"/>
    </source>
</evidence>
<accession>A0A1H9JDM1</accession>
<comment type="catalytic activity">
    <reaction evidence="1">
        <text>7,8-dihydroneopterin = 6-hydroxymethyl-7,8-dihydropterin + glycolaldehyde</text>
        <dbReference type="Rhea" id="RHEA:10540"/>
        <dbReference type="ChEBI" id="CHEBI:17001"/>
        <dbReference type="ChEBI" id="CHEBI:17071"/>
        <dbReference type="ChEBI" id="CHEBI:44841"/>
        <dbReference type="EC" id="4.1.2.25"/>
    </reaction>
</comment>
<dbReference type="RefSeq" id="WP_177176834.1">
    <property type="nucleotide sequence ID" value="NZ_FOFG01000008.1"/>
</dbReference>
<keyword evidence="6" id="KW-0456">Lyase</keyword>
<keyword evidence="5" id="KW-0289">Folate biosynthesis</keyword>
<dbReference type="InterPro" id="IPR006156">
    <property type="entry name" value="Dihydroneopterin_aldolase"/>
</dbReference>
<name>A0A1H9JDM1_9HYPH</name>
<keyword evidence="10" id="KW-1185">Reference proteome</keyword>
<comment type="pathway">
    <text evidence="2">Cofactor biosynthesis; tetrahydrofolate biosynthesis; 2-amino-4-hydroxy-6-hydroxymethyl-7,8-dihydropteridine diphosphate from 7,8-dihydroneopterin triphosphate: step 3/4.</text>
</comment>
<dbReference type="InterPro" id="IPR043133">
    <property type="entry name" value="GTP-CH-I_C/QueF"/>
</dbReference>
<evidence type="ECO:0000256" key="7">
    <source>
        <dbReference type="ARBA" id="ARBA00032903"/>
    </source>
</evidence>
<evidence type="ECO:0000256" key="3">
    <source>
        <dbReference type="ARBA" id="ARBA00005708"/>
    </source>
</evidence>
<sequence length="121" mass="13395">MTTRDRIFVRDFVLPAEIGIYGHEFGRTQKVRFNVTVELAGSTRGARDLTTVMSYDIVTDAIRAILARGHIQFVEMLAEEIADAVLADERAACVHVRVEKLEIIDGGVGVEIVRERRAPGG</sequence>
<dbReference type="GO" id="GO:0046656">
    <property type="term" value="P:folic acid biosynthetic process"/>
    <property type="evidence" value="ECO:0007669"/>
    <property type="project" value="UniProtKB-KW"/>
</dbReference>
<evidence type="ECO:0000256" key="4">
    <source>
        <dbReference type="ARBA" id="ARBA00013043"/>
    </source>
</evidence>
<evidence type="ECO:0000256" key="2">
    <source>
        <dbReference type="ARBA" id="ARBA00005013"/>
    </source>
</evidence>
<feature type="domain" description="Dihydroneopterin aldolase/epimerase" evidence="8">
    <location>
        <begin position="7"/>
        <end position="114"/>
    </location>
</feature>
<evidence type="ECO:0000259" key="8">
    <source>
        <dbReference type="SMART" id="SM00905"/>
    </source>
</evidence>
<dbReference type="EMBL" id="FOFG01000008">
    <property type="protein sequence ID" value="SEQ84926.1"/>
    <property type="molecule type" value="Genomic_DNA"/>
</dbReference>
<protein>
    <recommendedName>
        <fullName evidence="4">dihydroneopterin aldolase</fullName>
        <ecNumber evidence="4">4.1.2.25</ecNumber>
    </recommendedName>
    <alternativeName>
        <fullName evidence="7">7,8-dihydroneopterin aldolase</fullName>
    </alternativeName>
</protein>
<dbReference type="SUPFAM" id="SSF55620">
    <property type="entry name" value="Tetrahydrobiopterin biosynthesis enzymes-like"/>
    <property type="match status" value="1"/>
</dbReference>
<evidence type="ECO:0000256" key="5">
    <source>
        <dbReference type="ARBA" id="ARBA00022909"/>
    </source>
</evidence>
<organism evidence="9 10">
    <name type="scientific">Faunimonas pinastri</name>
    <dbReference type="NCBI Taxonomy" id="1855383"/>
    <lineage>
        <taxon>Bacteria</taxon>
        <taxon>Pseudomonadati</taxon>
        <taxon>Pseudomonadota</taxon>
        <taxon>Alphaproteobacteria</taxon>
        <taxon>Hyphomicrobiales</taxon>
        <taxon>Afifellaceae</taxon>
        <taxon>Faunimonas</taxon>
    </lineage>
</organism>
<dbReference type="SMART" id="SM00905">
    <property type="entry name" value="FolB"/>
    <property type="match status" value="1"/>
</dbReference>
<comment type="similarity">
    <text evidence="3">Belongs to the DHNA family.</text>
</comment>
<dbReference type="STRING" id="1855383.SAMN05216548_10885"/>
<dbReference type="InterPro" id="IPR006157">
    <property type="entry name" value="FolB_dom"/>
</dbReference>
<reference evidence="9 10" key="1">
    <citation type="submission" date="2016-10" db="EMBL/GenBank/DDBJ databases">
        <authorList>
            <person name="de Groot N.N."/>
        </authorList>
    </citation>
    <scope>NUCLEOTIDE SEQUENCE [LARGE SCALE GENOMIC DNA]</scope>
    <source>
        <strain evidence="9 10">A52C2</strain>
    </source>
</reference>
<evidence type="ECO:0000313" key="10">
    <source>
        <dbReference type="Proteomes" id="UP000199647"/>
    </source>
</evidence>